<evidence type="ECO:0000313" key="9">
    <source>
        <dbReference type="EMBL" id="KKA28004.1"/>
    </source>
</evidence>
<evidence type="ECO:0000256" key="8">
    <source>
        <dbReference type="SAM" id="MobiDB-lite"/>
    </source>
</evidence>
<evidence type="ECO:0000313" key="10">
    <source>
        <dbReference type="Proteomes" id="UP000033483"/>
    </source>
</evidence>
<dbReference type="OrthoDB" id="4096362at2759"/>
<evidence type="ECO:0000256" key="6">
    <source>
        <dbReference type="ARBA" id="ARBA00023136"/>
    </source>
</evidence>
<dbReference type="PANTHER" id="PTHR40021:SF1">
    <property type="entry name" value="DEFECT AT LOW TEMPERATURE PROTEIN 1"/>
    <property type="match status" value="1"/>
</dbReference>
<keyword evidence="4 7" id="KW-0812">Transmembrane</keyword>
<comment type="similarity">
    <text evidence="2 7">Belongs to the DLT1 family.</text>
</comment>
<keyword evidence="5 7" id="KW-1133">Transmembrane helix</keyword>
<feature type="region of interest" description="Disordered" evidence="8">
    <location>
        <begin position="365"/>
        <end position="394"/>
    </location>
</feature>
<reference evidence="9 10" key="1">
    <citation type="submission" date="2015-03" db="EMBL/GenBank/DDBJ databases">
        <authorList>
            <person name="Radwan O."/>
            <person name="Al-Naeli F.A."/>
            <person name="Rendon G.A."/>
            <person name="Fields C."/>
        </authorList>
    </citation>
    <scope>NUCLEOTIDE SEQUENCE [LARGE SCALE GENOMIC DNA]</scope>
    <source>
        <strain evidence="9">CR-DP1</strain>
    </source>
</reference>
<keyword evidence="6 7" id="KW-0472">Membrane</keyword>
<comment type="caution">
    <text evidence="9">The sequence shown here is derived from an EMBL/GenBank/DDBJ whole genome shotgun (WGS) entry which is preliminary data.</text>
</comment>
<evidence type="ECO:0000256" key="3">
    <source>
        <dbReference type="ARBA" id="ARBA00021353"/>
    </source>
</evidence>
<evidence type="ECO:0000256" key="4">
    <source>
        <dbReference type="ARBA" id="ARBA00022692"/>
    </source>
</evidence>
<gene>
    <name evidence="7" type="primary">DLT1</name>
    <name evidence="9" type="ORF">TD95_004856</name>
</gene>
<comment type="subcellular location">
    <subcellularLocation>
        <location evidence="7">Membrane</location>
        <topology evidence="7">Multi-pass membrane protein</topology>
    </subcellularLocation>
</comment>
<dbReference type="PANTHER" id="PTHR40021">
    <property type="entry name" value="DEFECT AT LOW TEMPERATURE PROTEIN 1"/>
    <property type="match status" value="1"/>
</dbReference>
<dbReference type="Proteomes" id="UP000033483">
    <property type="component" value="Unassembled WGS sequence"/>
</dbReference>
<evidence type="ECO:0000256" key="7">
    <source>
        <dbReference type="RuleBase" id="RU367100"/>
    </source>
</evidence>
<dbReference type="AlphaFoldDB" id="A0A0F4ZBT5"/>
<evidence type="ECO:0000256" key="1">
    <source>
        <dbReference type="ARBA" id="ARBA00002489"/>
    </source>
</evidence>
<feature type="compositionally biased region" description="Low complexity" evidence="8">
    <location>
        <begin position="378"/>
        <end position="393"/>
    </location>
</feature>
<evidence type="ECO:0000256" key="5">
    <source>
        <dbReference type="ARBA" id="ARBA00022989"/>
    </source>
</evidence>
<evidence type="ECO:0000256" key="2">
    <source>
        <dbReference type="ARBA" id="ARBA00005550"/>
    </source>
</evidence>
<dbReference type="EMBL" id="LAEV01001461">
    <property type="protein sequence ID" value="KKA28004.1"/>
    <property type="molecule type" value="Genomic_DNA"/>
</dbReference>
<accession>A0A0F4ZBT5</accession>
<feature type="transmembrane region" description="Helical" evidence="7">
    <location>
        <begin position="47"/>
        <end position="71"/>
    </location>
</feature>
<dbReference type="InterPro" id="IPR038869">
    <property type="entry name" value="DLT1"/>
</dbReference>
<comment type="function">
    <text evidence="1 7">Required for growth under high-pressure and low-temperature conditions.</text>
</comment>
<keyword evidence="10" id="KW-1185">Reference proteome</keyword>
<organism evidence="9 10">
    <name type="scientific">Thielaviopsis punctulata</name>
    <dbReference type="NCBI Taxonomy" id="72032"/>
    <lineage>
        <taxon>Eukaryota</taxon>
        <taxon>Fungi</taxon>
        <taxon>Dikarya</taxon>
        <taxon>Ascomycota</taxon>
        <taxon>Pezizomycotina</taxon>
        <taxon>Sordariomycetes</taxon>
        <taxon>Hypocreomycetidae</taxon>
        <taxon>Microascales</taxon>
        <taxon>Ceratocystidaceae</taxon>
        <taxon>Thielaviopsis</taxon>
    </lineage>
</organism>
<protein>
    <recommendedName>
        <fullName evidence="3 7">Defect at low temperature protein 1</fullName>
    </recommendedName>
</protein>
<dbReference type="GO" id="GO:0016020">
    <property type="term" value="C:membrane"/>
    <property type="evidence" value="ECO:0007669"/>
    <property type="project" value="UniProtKB-SubCell"/>
</dbReference>
<name>A0A0F4ZBT5_9PEZI</name>
<proteinExistence type="inferred from homology"/>
<feature type="transmembrane region" description="Helical" evidence="7">
    <location>
        <begin position="7"/>
        <end position="27"/>
    </location>
</feature>
<sequence>MLTPRTIFRIIYGASYTILYTILIILLLVSPGDAVYQSWKSGQKNNIWIITIVYFLTMGIMVFIYITRLYINKTALSAIPKTWMPVDKADVKLPVWKMIDQCLSSSAAISFASRPRLAHDLPGSSANLSQPTPIAVVPSHASTADHTVSPKLRSTSHTHPVLEIPPSSAAIWNDIDHPGWSSPNATQMPDVQYSLVYRELPGLIEAKAFALAPVDTSFDASTPPILHSEAAAVLQRPENMSLRDYIAHLTNYNVLPSSPSVAAFLAHYEQAKYSTRPLRSSEFHDMLAHFTRMLHSMQPLDLALLDDDDDDASFFDDDDENASFHSSLSSSRSVRYTDAIDDENLSSVPSTRSNSYASSVRYSTHLHPPSAAQHNRPSSSSSSSSAAAAAAAATGPTPMYKYLKKKTAPFV</sequence>